<evidence type="ECO:0000313" key="3">
    <source>
        <dbReference type="Proteomes" id="UP000287910"/>
    </source>
</evidence>
<feature type="transmembrane region" description="Helical" evidence="1">
    <location>
        <begin position="194"/>
        <end position="210"/>
    </location>
</feature>
<reference evidence="2 3" key="1">
    <citation type="submission" date="2018-12" db="EMBL/GenBank/DDBJ databases">
        <title>Lysinibacillus antri sp. nov., isolated from a cave soil.</title>
        <authorList>
            <person name="Narsing Rao M.P."/>
            <person name="Zhang H."/>
            <person name="Dong Z.-Y."/>
            <person name="Niu X.-K."/>
            <person name="Zhang K."/>
            <person name="Fang B.-Z."/>
            <person name="Kang Y.-Q."/>
            <person name="Xiao M."/>
            <person name="Li W.-J."/>
        </authorList>
    </citation>
    <scope>NUCLEOTIDE SEQUENCE [LARGE SCALE GENOMIC DNA]</scope>
    <source>
        <strain evidence="2 3">SYSU K30002</strain>
    </source>
</reference>
<proteinExistence type="predicted"/>
<keyword evidence="3" id="KW-1185">Reference proteome</keyword>
<comment type="caution">
    <text evidence="2">The sequence shown here is derived from an EMBL/GenBank/DDBJ whole genome shotgun (WGS) entry which is preliminary data.</text>
</comment>
<dbReference type="Pfam" id="PF18159">
    <property type="entry name" value="S_4TM"/>
    <property type="match status" value="1"/>
</dbReference>
<organism evidence="2 3">
    <name type="scientific">Lysinibacillus antri</name>
    <dbReference type="NCBI Taxonomy" id="2498145"/>
    <lineage>
        <taxon>Bacteria</taxon>
        <taxon>Bacillati</taxon>
        <taxon>Bacillota</taxon>
        <taxon>Bacilli</taxon>
        <taxon>Bacillales</taxon>
        <taxon>Bacillaceae</taxon>
        <taxon>Lysinibacillus</taxon>
    </lineage>
</organism>
<dbReference type="EMBL" id="RYYR01000013">
    <property type="protein sequence ID" value="RUL51920.1"/>
    <property type="molecule type" value="Genomic_DNA"/>
</dbReference>
<evidence type="ECO:0000256" key="1">
    <source>
        <dbReference type="SAM" id="Phobius"/>
    </source>
</evidence>
<feature type="transmembrane region" description="Helical" evidence="1">
    <location>
        <begin position="168"/>
        <end position="188"/>
    </location>
</feature>
<keyword evidence="1" id="KW-0472">Membrane</keyword>
<evidence type="ECO:0000313" key="2">
    <source>
        <dbReference type="EMBL" id="RUL51920.1"/>
    </source>
</evidence>
<accession>A0A432LB44</accession>
<dbReference type="Proteomes" id="UP000287910">
    <property type="component" value="Unassembled WGS sequence"/>
</dbReference>
<dbReference type="RefSeq" id="WP_126659276.1">
    <property type="nucleotide sequence ID" value="NZ_RYYR01000013.1"/>
</dbReference>
<sequence>MDEIYINVKQNEPESLRLLAAMRILYTRAKKLRSFRVLITVLLPIVSILGLKYFPNLKEELAFIAGVWLVLNRVLFIEIEKSMVRDAAKIQEQFDVDLFKISWNNLIVGEKIPIERIMKLNEMSQEKEEHLKNWYPGLKSPDHYFNVLLAQRTSIVWDIEQRKFYKNILIWIVILYILIMLGICFLMNLPTQTLIISFLVPSLPLILHLIEITKGHIKRHESLEKVLPKVTVDVENYSRVDDDIVNKCRGYQDIVFLTRCDVNMVPDKIYWLKRNLFDKIAKDTNEAQSDKQKTSGF</sequence>
<protein>
    <submittedName>
        <fullName evidence="2">Uncharacterized protein</fullName>
    </submittedName>
</protein>
<dbReference type="AlphaFoldDB" id="A0A432LB44"/>
<name>A0A432LB44_9BACI</name>
<feature type="transmembrane region" description="Helical" evidence="1">
    <location>
        <begin position="35"/>
        <end position="55"/>
    </location>
</feature>
<keyword evidence="1" id="KW-0812">Transmembrane</keyword>
<keyword evidence="1" id="KW-1133">Transmembrane helix</keyword>
<dbReference type="InterPro" id="IPR049920">
    <property type="entry name" value="IK1_05631-like"/>
</dbReference>
<feature type="transmembrane region" description="Helical" evidence="1">
    <location>
        <begin position="61"/>
        <end position="79"/>
    </location>
</feature>
<gene>
    <name evidence="2" type="ORF">EK386_11305</name>
</gene>